<evidence type="ECO:0000313" key="1">
    <source>
        <dbReference type="EMBL" id="MBB6057086.1"/>
    </source>
</evidence>
<gene>
    <name evidence="1" type="ORF">HNR75_003035</name>
</gene>
<dbReference type="AlphaFoldDB" id="A0A841GK78"/>
<dbReference type="GO" id="GO:0002143">
    <property type="term" value="P:tRNA wobble position uridine thiolation"/>
    <property type="evidence" value="ECO:0007669"/>
    <property type="project" value="InterPro"/>
</dbReference>
<dbReference type="Gene3D" id="3.40.1260.10">
    <property type="entry name" value="DsrEFH-like"/>
    <property type="match status" value="1"/>
</dbReference>
<dbReference type="InterPro" id="IPR027396">
    <property type="entry name" value="DsrEFH-like"/>
</dbReference>
<dbReference type="PANTHER" id="PTHR37526">
    <property type="entry name" value="PROTEIN TUSB"/>
    <property type="match status" value="1"/>
</dbReference>
<dbReference type="NCBIfam" id="TIGR03011">
    <property type="entry name" value="sulf_tusB_dsrH"/>
    <property type="match status" value="1"/>
</dbReference>
<dbReference type="SUPFAM" id="SSF75169">
    <property type="entry name" value="DsrEFH-like"/>
    <property type="match status" value="1"/>
</dbReference>
<dbReference type="EMBL" id="JACHGR010000013">
    <property type="protein sequence ID" value="MBB6057086.1"/>
    <property type="molecule type" value="Genomic_DNA"/>
</dbReference>
<proteinExistence type="predicted"/>
<dbReference type="Proteomes" id="UP000585721">
    <property type="component" value="Unassembled WGS sequence"/>
</dbReference>
<dbReference type="RefSeq" id="WP_188027786.1">
    <property type="nucleotide sequence ID" value="NZ_JACHGR010000013.1"/>
</dbReference>
<dbReference type="PANTHER" id="PTHR37526:SF1">
    <property type="entry name" value="PROTEIN TUSB"/>
    <property type="match status" value="1"/>
</dbReference>
<accession>A0A841GK78</accession>
<comment type="caution">
    <text evidence="1">The sequence shown here is derived from an EMBL/GenBank/DDBJ whole genome shotgun (WGS) entry which is preliminary data.</text>
</comment>
<keyword evidence="2" id="KW-1185">Reference proteome</keyword>
<dbReference type="Pfam" id="PF04077">
    <property type="entry name" value="DsrH"/>
    <property type="match status" value="1"/>
</dbReference>
<reference evidence="1 2" key="1">
    <citation type="submission" date="2020-08" db="EMBL/GenBank/DDBJ databases">
        <title>Genomic Encyclopedia of Type Strains, Phase IV (KMG-IV): sequencing the most valuable type-strain genomes for metagenomic binning, comparative biology and taxonomic classification.</title>
        <authorList>
            <person name="Goeker M."/>
        </authorList>
    </citation>
    <scope>NUCLEOTIDE SEQUENCE [LARGE SCALE GENOMIC DNA]</scope>
    <source>
        <strain evidence="1 2">DSM 22975</strain>
    </source>
</reference>
<sequence>MLHVISSSPFAQTTLQNCLEFMQSDDQLVLVQDAVIATAVDKWSSILGNREVYVLHEDLQARALKAKVGKIITMEGYVDLVVTYGSPLCW</sequence>
<organism evidence="1 2">
    <name type="scientific">Tolumonas osonensis</name>
    <dbReference type="NCBI Taxonomy" id="675874"/>
    <lineage>
        <taxon>Bacteria</taxon>
        <taxon>Pseudomonadati</taxon>
        <taxon>Pseudomonadota</taxon>
        <taxon>Gammaproteobacteria</taxon>
        <taxon>Aeromonadales</taxon>
        <taxon>Aeromonadaceae</taxon>
        <taxon>Tolumonas</taxon>
    </lineage>
</organism>
<protein>
    <submittedName>
        <fullName evidence="1">tRNA 2-thiouridine synthesizing protein B</fullName>
    </submittedName>
</protein>
<name>A0A841GK78_9GAMM</name>
<dbReference type="GO" id="GO:1990228">
    <property type="term" value="C:sulfurtransferase complex"/>
    <property type="evidence" value="ECO:0007669"/>
    <property type="project" value="TreeGrafter"/>
</dbReference>
<dbReference type="InterPro" id="IPR007215">
    <property type="entry name" value="Sulphur_relay_TusB/DsrH"/>
</dbReference>
<evidence type="ECO:0000313" key="2">
    <source>
        <dbReference type="Proteomes" id="UP000585721"/>
    </source>
</evidence>